<sequence length="86" mass="9098">MRRRTVLAGLVSGIGVGAGCLGSDDGTTDEDRDLTAFQNGPVRADGEPLSVTDDAESTSDDLEREAASVARDHVWSSVTDERRCSD</sequence>
<feature type="compositionally biased region" description="Basic and acidic residues" evidence="1">
    <location>
        <begin position="64"/>
        <end position="86"/>
    </location>
</feature>
<feature type="region of interest" description="Disordered" evidence="1">
    <location>
        <begin position="19"/>
        <end position="86"/>
    </location>
</feature>
<reference evidence="3" key="1">
    <citation type="submission" date="2016-10" db="EMBL/GenBank/DDBJ databases">
        <authorList>
            <person name="Varghese N."/>
            <person name="Submissions S."/>
        </authorList>
    </citation>
    <scope>NUCLEOTIDE SEQUENCE [LARGE SCALE GENOMIC DNA]</scope>
    <source>
        <strain evidence="3">DSM 24767</strain>
    </source>
</reference>
<dbReference type="AlphaFoldDB" id="A0A1H0ZER9"/>
<evidence type="ECO:0000313" key="2">
    <source>
        <dbReference type="EMBL" id="SDQ25621.1"/>
    </source>
</evidence>
<organism evidence="2 3">
    <name type="scientific">Natronobacterium texcoconense</name>
    <dbReference type="NCBI Taxonomy" id="1095778"/>
    <lineage>
        <taxon>Archaea</taxon>
        <taxon>Methanobacteriati</taxon>
        <taxon>Methanobacteriota</taxon>
        <taxon>Stenosarchaea group</taxon>
        <taxon>Halobacteria</taxon>
        <taxon>Halobacteriales</taxon>
        <taxon>Natrialbaceae</taxon>
        <taxon>Natronobacterium</taxon>
    </lineage>
</organism>
<dbReference type="STRING" id="1095778.SAMN04489842_0244"/>
<dbReference type="RefSeq" id="WP_090376141.1">
    <property type="nucleotide sequence ID" value="NZ_FNLC01000001.1"/>
</dbReference>
<evidence type="ECO:0000256" key="1">
    <source>
        <dbReference type="SAM" id="MobiDB-lite"/>
    </source>
</evidence>
<dbReference type="EMBL" id="FNLC01000001">
    <property type="protein sequence ID" value="SDQ25621.1"/>
    <property type="molecule type" value="Genomic_DNA"/>
</dbReference>
<evidence type="ECO:0000313" key="3">
    <source>
        <dbReference type="Proteomes" id="UP000198848"/>
    </source>
</evidence>
<name>A0A1H0ZER9_NATTX</name>
<keyword evidence="3" id="KW-1185">Reference proteome</keyword>
<proteinExistence type="predicted"/>
<protein>
    <submittedName>
        <fullName evidence="2">Uncharacterized protein</fullName>
    </submittedName>
</protein>
<dbReference type="PROSITE" id="PS51257">
    <property type="entry name" value="PROKAR_LIPOPROTEIN"/>
    <property type="match status" value="1"/>
</dbReference>
<accession>A0A1H0ZER9</accession>
<feature type="compositionally biased region" description="Acidic residues" evidence="1">
    <location>
        <begin position="53"/>
        <end position="63"/>
    </location>
</feature>
<dbReference type="Proteomes" id="UP000198848">
    <property type="component" value="Unassembled WGS sequence"/>
</dbReference>
<gene>
    <name evidence="2" type="ORF">SAMN04489842_0244</name>
</gene>